<name>A0AAD7DNQ7_9AGAR</name>
<evidence type="ECO:0000256" key="1">
    <source>
        <dbReference type="SAM" id="MobiDB-lite"/>
    </source>
</evidence>
<evidence type="ECO:0000313" key="2">
    <source>
        <dbReference type="EMBL" id="KAJ7696165.1"/>
    </source>
</evidence>
<sequence>MKKEKGQGGGMEVGKRPRPRRHVETNTLWTCRMMYHGPCPTATAARCRGELESDIEVPRRRSAAFICGAEWWGKNVGKFGARRRCEGKGARRVRWIPGQKGRAALSATGKGGVAGQWQRQQQLRRGRGGREDGYRGQVRDCQGFESRGSAMRSRCGRGAVVRRRGRAGDGGMRSGMRASRGGGAVVVQRCVAGVWRVWSDLAQGGPARPGCGDAGAPRGAELGVEAWVQRLEGRGVRSSDQNRSKREISDRLGYQKCIGPRIRKEKHRMLNFDNFKGSPPLKWVPPACCAHAKPQSGVINIPQGASAWIPTLAVAEVAGREFFYPATLVLRPGRAVPPEPRGGPCPSFRAELIQTILASLSDFQGETWGFQDCSPLDLKLTFQPAI</sequence>
<feature type="region of interest" description="Disordered" evidence="1">
    <location>
        <begin position="1"/>
        <end position="21"/>
    </location>
</feature>
<proteinExistence type="predicted"/>
<dbReference type="AlphaFoldDB" id="A0AAD7DNQ7"/>
<accession>A0AAD7DNQ7</accession>
<feature type="region of interest" description="Disordered" evidence="1">
    <location>
        <begin position="155"/>
        <end position="179"/>
    </location>
</feature>
<organism evidence="2 3">
    <name type="scientific">Mycena metata</name>
    <dbReference type="NCBI Taxonomy" id="1033252"/>
    <lineage>
        <taxon>Eukaryota</taxon>
        <taxon>Fungi</taxon>
        <taxon>Dikarya</taxon>
        <taxon>Basidiomycota</taxon>
        <taxon>Agaricomycotina</taxon>
        <taxon>Agaricomycetes</taxon>
        <taxon>Agaricomycetidae</taxon>
        <taxon>Agaricales</taxon>
        <taxon>Marasmiineae</taxon>
        <taxon>Mycenaceae</taxon>
        <taxon>Mycena</taxon>
    </lineage>
</organism>
<reference evidence="2" key="1">
    <citation type="submission" date="2023-03" db="EMBL/GenBank/DDBJ databases">
        <title>Massive genome expansion in bonnet fungi (Mycena s.s.) driven by repeated elements and novel gene families across ecological guilds.</title>
        <authorList>
            <consortium name="Lawrence Berkeley National Laboratory"/>
            <person name="Harder C.B."/>
            <person name="Miyauchi S."/>
            <person name="Viragh M."/>
            <person name="Kuo A."/>
            <person name="Thoen E."/>
            <person name="Andreopoulos B."/>
            <person name="Lu D."/>
            <person name="Skrede I."/>
            <person name="Drula E."/>
            <person name="Henrissat B."/>
            <person name="Morin E."/>
            <person name="Kohler A."/>
            <person name="Barry K."/>
            <person name="LaButti K."/>
            <person name="Morin E."/>
            <person name="Salamov A."/>
            <person name="Lipzen A."/>
            <person name="Mereny Z."/>
            <person name="Hegedus B."/>
            <person name="Baldrian P."/>
            <person name="Stursova M."/>
            <person name="Weitz H."/>
            <person name="Taylor A."/>
            <person name="Grigoriev I.V."/>
            <person name="Nagy L.G."/>
            <person name="Martin F."/>
            <person name="Kauserud H."/>
        </authorList>
    </citation>
    <scope>NUCLEOTIDE SEQUENCE</scope>
    <source>
        <strain evidence="2">CBHHK182m</strain>
    </source>
</reference>
<comment type="caution">
    <text evidence="2">The sequence shown here is derived from an EMBL/GenBank/DDBJ whole genome shotgun (WGS) entry which is preliminary data.</text>
</comment>
<evidence type="ECO:0000313" key="3">
    <source>
        <dbReference type="Proteomes" id="UP001215598"/>
    </source>
</evidence>
<keyword evidence="3" id="KW-1185">Reference proteome</keyword>
<dbReference type="Proteomes" id="UP001215598">
    <property type="component" value="Unassembled WGS sequence"/>
</dbReference>
<gene>
    <name evidence="2" type="ORF">B0H16DRAFT_1485067</name>
</gene>
<protein>
    <submittedName>
        <fullName evidence="2">Uncharacterized protein</fullName>
    </submittedName>
</protein>
<dbReference type="EMBL" id="JARKIB010000635">
    <property type="protein sequence ID" value="KAJ7696165.1"/>
    <property type="molecule type" value="Genomic_DNA"/>
</dbReference>